<dbReference type="FunFam" id="3.40.50.2000:FF:000054">
    <property type="entry name" value="Glycosyltransferase"/>
    <property type="match status" value="1"/>
</dbReference>
<sequence>MENSALHIAVVPTPGMGHLIPLVEFAKKLLHRHNFSATFFLPNNGPLSHAQRSFLFTLPPAIEYVILPSITFDDDPGNVKPETRIGLTITRSVPLIRDAVGSLNGTKKFNAFVVDMFAVDAFDEEVLVCYGYEFKIPPYLFFPSSAMTLSVFFHLPKLDKTVSGEYRDLPEKFKIPGCIPLHGSDFFEPAQDRKNDAYRWILHLSEKFRTAPAGIIVNSFKELEPGAFEALQKKEKGKPDIYAIGPLIQMGSNSEVQNSSVCLNWLDEQPISSVLFVSFGSGGTLSHAQITELALGLEMSEQRFLWVIRCPSDRSPSGPDDPLSYLPEKFVDRTKDRGLVVPVWAPQAQILAHGSTCAFLSHCGWNSTLESVVSGVALIAWPLVAEQKMNAVLLHEDVKVALRPKVGENGLVGRVEVCWVVQALMEGEEGKGIRSRMRALREGAARALTSSPGLDDLAKKWIN</sequence>
<dbReference type="CDD" id="cd03784">
    <property type="entry name" value="GT1_Gtf-like"/>
    <property type="match status" value="1"/>
</dbReference>
<dbReference type="PANTHER" id="PTHR48046:SF6">
    <property type="entry name" value="GLYCOSYLTRANSFERASE"/>
    <property type="match status" value="1"/>
</dbReference>
<reference evidence="4 5" key="1">
    <citation type="journal article" date="2015" name="Proc. Natl. Acad. Sci. U.S.A.">
        <title>The resurrection genome of Boea hygrometrica: A blueprint for survival of dehydration.</title>
        <authorList>
            <person name="Xiao L."/>
            <person name="Yang G."/>
            <person name="Zhang L."/>
            <person name="Yang X."/>
            <person name="Zhao S."/>
            <person name="Ji Z."/>
            <person name="Zhou Q."/>
            <person name="Hu M."/>
            <person name="Wang Y."/>
            <person name="Chen M."/>
            <person name="Xu Y."/>
            <person name="Jin H."/>
            <person name="Xiao X."/>
            <person name="Hu G."/>
            <person name="Bao F."/>
            <person name="Hu Y."/>
            <person name="Wan P."/>
            <person name="Li L."/>
            <person name="Deng X."/>
            <person name="Kuang T."/>
            <person name="Xiang C."/>
            <person name="Zhu J.K."/>
            <person name="Oliver M.J."/>
            <person name="He Y."/>
        </authorList>
    </citation>
    <scope>NUCLEOTIDE SEQUENCE [LARGE SCALE GENOMIC DNA]</scope>
    <source>
        <strain evidence="5">cv. XS01</strain>
    </source>
</reference>
<comment type="similarity">
    <text evidence="1">Belongs to the UDP-glycosyltransferase family.</text>
</comment>
<evidence type="ECO:0000256" key="1">
    <source>
        <dbReference type="ARBA" id="ARBA00009995"/>
    </source>
</evidence>
<evidence type="ECO:0000256" key="3">
    <source>
        <dbReference type="ARBA" id="ARBA00022679"/>
    </source>
</evidence>
<evidence type="ECO:0000256" key="2">
    <source>
        <dbReference type="ARBA" id="ARBA00022676"/>
    </source>
</evidence>
<keyword evidence="5" id="KW-1185">Reference proteome</keyword>
<dbReference type="GO" id="GO:0008194">
    <property type="term" value="F:UDP-glycosyltransferase activity"/>
    <property type="evidence" value="ECO:0007669"/>
    <property type="project" value="InterPro"/>
</dbReference>
<accession>A0A2Z7AK84</accession>
<dbReference type="OrthoDB" id="5835829at2759"/>
<dbReference type="SUPFAM" id="SSF53756">
    <property type="entry name" value="UDP-Glycosyltransferase/glycogen phosphorylase"/>
    <property type="match status" value="1"/>
</dbReference>
<dbReference type="AlphaFoldDB" id="A0A2Z7AK84"/>
<protein>
    <submittedName>
        <fullName evidence="4">Hydroquinone glucosyltransferase</fullName>
    </submittedName>
</protein>
<dbReference type="Gene3D" id="3.40.50.2000">
    <property type="entry name" value="Glycogen Phosphorylase B"/>
    <property type="match status" value="2"/>
</dbReference>
<dbReference type="Proteomes" id="UP000250235">
    <property type="component" value="Unassembled WGS sequence"/>
</dbReference>
<dbReference type="PANTHER" id="PTHR48046">
    <property type="entry name" value="UDP-GLYCOSYLTRANSFERASE 72E1"/>
    <property type="match status" value="1"/>
</dbReference>
<dbReference type="EMBL" id="KV014852">
    <property type="protein sequence ID" value="KZV21886.1"/>
    <property type="molecule type" value="Genomic_DNA"/>
</dbReference>
<name>A0A2Z7AK84_9LAMI</name>
<gene>
    <name evidence="4" type="ORF">F511_05576</name>
</gene>
<keyword evidence="2" id="KW-0328">Glycosyltransferase</keyword>
<evidence type="ECO:0000313" key="4">
    <source>
        <dbReference type="EMBL" id="KZV21886.1"/>
    </source>
</evidence>
<dbReference type="InterPro" id="IPR002213">
    <property type="entry name" value="UDP_glucos_trans"/>
</dbReference>
<dbReference type="FunFam" id="3.40.50.2000:FF:000056">
    <property type="entry name" value="Glycosyltransferase"/>
    <property type="match status" value="1"/>
</dbReference>
<dbReference type="Pfam" id="PF00201">
    <property type="entry name" value="UDPGT"/>
    <property type="match status" value="1"/>
</dbReference>
<evidence type="ECO:0000313" key="5">
    <source>
        <dbReference type="Proteomes" id="UP000250235"/>
    </source>
</evidence>
<proteinExistence type="inferred from homology"/>
<organism evidence="4 5">
    <name type="scientific">Dorcoceras hygrometricum</name>
    <dbReference type="NCBI Taxonomy" id="472368"/>
    <lineage>
        <taxon>Eukaryota</taxon>
        <taxon>Viridiplantae</taxon>
        <taxon>Streptophyta</taxon>
        <taxon>Embryophyta</taxon>
        <taxon>Tracheophyta</taxon>
        <taxon>Spermatophyta</taxon>
        <taxon>Magnoliopsida</taxon>
        <taxon>eudicotyledons</taxon>
        <taxon>Gunneridae</taxon>
        <taxon>Pentapetalae</taxon>
        <taxon>asterids</taxon>
        <taxon>lamiids</taxon>
        <taxon>Lamiales</taxon>
        <taxon>Gesneriaceae</taxon>
        <taxon>Didymocarpoideae</taxon>
        <taxon>Trichosporeae</taxon>
        <taxon>Loxocarpinae</taxon>
        <taxon>Dorcoceras</taxon>
    </lineage>
</organism>
<keyword evidence="3 4" id="KW-0808">Transferase</keyword>